<protein>
    <submittedName>
        <fullName evidence="1">Uncharacterized protein</fullName>
    </submittedName>
</protein>
<proteinExistence type="predicted"/>
<evidence type="ECO:0000313" key="2">
    <source>
        <dbReference type="Proteomes" id="UP000029844"/>
    </source>
</evidence>
<organism evidence="1 2">
    <name type="scientific">Listeria booriae</name>
    <dbReference type="NCBI Taxonomy" id="1552123"/>
    <lineage>
        <taxon>Bacteria</taxon>
        <taxon>Bacillati</taxon>
        <taxon>Bacillota</taxon>
        <taxon>Bacilli</taxon>
        <taxon>Bacillales</taxon>
        <taxon>Listeriaceae</taxon>
        <taxon>Listeria</taxon>
    </lineage>
</organism>
<dbReference type="AlphaFoldDB" id="A0A099WCH6"/>
<sequence>MSFFKKILGGINYNSAKNLYGTVEDWEAASPSELKKYKENIAQAVEAKHITPGMLGRFLIVTGDAEEGERILNNAVQDGVENAEKDYSDTLAYYYVQKGKYNTAVKQDKWFNKWINASEKCVEQGQKNAESSLANIYTTWYGINDSEFENIVGRIVDLFEVATTKHQSMAALNYGRFIESTLSSDDYRRRNTPNYRSLQDAEIYFIQAVKDEKGTQFEESAHNSLVSFYSSLVNLRLHEILDSYFKQEEFSTTSKETVSIYQNGLKYLKQNDEVSKAVKKSLDNYMAHFDFVILASILRKNKDFKEIADNYVWQVSKKHFPNAHVTIPKDECLTEMTTYFMGNEDELIKEHNFSQAFYDFIEKILAKA</sequence>
<keyword evidence="2" id="KW-1185">Reference proteome</keyword>
<comment type="caution">
    <text evidence="1">The sequence shown here is derived from an EMBL/GenBank/DDBJ whole genome shotgun (WGS) entry which is preliminary data.</text>
</comment>
<dbReference type="RefSeq" id="WP_036084555.1">
    <property type="nucleotide sequence ID" value="NZ_CBCSHQ010000001.1"/>
</dbReference>
<reference evidence="1 2" key="1">
    <citation type="submission" date="2014-05" db="EMBL/GenBank/DDBJ databases">
        <title>Novel Listeriaceae from food processing environments.</title>
        <authorList>
            <person name="den Bakker H.C."/>
        </authorList>
    </citation>
    <scope>NUCLEOTIDE SEQUENCE [LARGE SCALE GENOMIC DNA]</scope>
    <source>
        <strain evidence="1 2">FSL A5-0281</strain>
    </source>
</reference>
<dbReference type="GeneID" id="58716667"/>
<dbReference type="Proteomes" id="UP000029844">
    <property type="component" value="Unassembled WGS sequence"/>
</dbReference>
<evidence type="ECO:0000313" key="1">
    <source>
        <dbReference type="EMBL" id="KGL42722.1"/>
    </source>
</evidence>
<gene>
    <name evidence="1" type="ORF">EP57_04495</name>
</gene>
<accession>A0A099WCH6</accession>
<dbReference type="OrthoDB" id="2366954at2"/>
<dbReference type="EMBL" id="JNFA01000011">
    <property type="protein sequence ID" value="KGL42722.1"/>
    <property type="molecule type" value="Genomic_DNA"/>
</dbReference>
<name>A0A099WCH6_9LIST</name>
<dbReference type="STRING" id="1552123.EP57_04495"/>